<feature type="region of interest" description="Disordered" evidence="1">
    <location>
        <begin position="774"/>
        <end position="847"/>
    </location>
</feature>
<feature type="compositionally biased region" description="Low complexity" evidence="1">
    <location>
        <begin position="252"/>
        <end position="261"/>
    </location>
</feature>
<feature type="compositionally biased region" description="Basic and acidic residues" evidence="1">
    <location>
        <begin position="626"/>
        <end position="650"/>
    </location>
</feature>
<feature type="region of interest" description="Disordered" evidence="1">
    <location>
        <begin position="166"/>
        <end position="281"/>
    </location>
</feature>
<dbReference type="Proteomes" id="UP001610335">
    <property type="component" value="Unassembled WGS sequence"/>
</dbReference>
<evidence type="ECO:0000256" key="1">
    <source>
        <dbReference type="SAM" id="MobiDB-lite"/>
    </source>
</evidence>
<sequence>MAEKRRLSARERREPAAKRRVSEAAPRASSPAQSQQAKRKASTPAVAASPAPTPNPPPETVEPPLPTKIKDADAIPILPSAQPACLSPKEYQSIAESAVLLASLERSKKKWLSDGILERYWTKPKKTKREQLEGKNPPKESMSKVGSCNIVVGPHLFDAVLYTVKDPNAPPPVQYTPTQRPMVHYGHPNNFQQYHPYPHTPAQNQRPPPPQASHGTPPAQQGYPQANRPPPPQPARTPNNQTPQRPSGPQSTQRPTSNQNPPTQPPKPNPDPVIQMLATRAAQDPELKALMRLVASTNATQEQLRTFQAHIDELNAIIRAREQQQRRQQQQQPQQPQQAFQPPTPSPAQPSPRPSQPKAQAPPQPPTQRPPQPPPATPQQQPPQPDQQTPAPQSLPQKSQQSPQSGARIEVQVPKPPQPASTPQNSSADPLNRQLSASQTTPTTPQVKQEPGVGTTGQAPVPRVLSPSVAHSSQQSPAVQTMPPPPQQQQVMGQKPGPQYPPHQQPPFQGQPPAIQSRPPQYSSPAPYYRATPPRPPPPRLNYKSVVLEFTSPLTPYGSSTSGHAGSGDRYLFPENTILEWLAGGTTVLASFLLLRKVDPSTPFPIETAPDIVPSRAKGKSASKSKKAEKNKDKSATAQKEKSVAKEEGAAAKTGATNPQSSENMKSPDIDSNQGPPAQGDQKTQQDPDLTKPASDTQQGKDKVGNDKKASNLKEYYQPITFRIYSTNPKILEPLARVVKPADEVRKYMNEIMDRVERAPEGFIAYQLPREHAVDEHEPENDKKNGTGTPVPGSLVNGRSKLSRGRNVGEESDADINDMIAKEEEEEEEEELKDFYGAPTGLMPVGI</sequence>
<feature type="compositionally biased region" description="Pro residues" evidence="1">
    <location>
        <begin position="262"/>
        <end position="271"/>
    </location>
</feature>
<dbReference type="Pfam" id="PF24707">
    <property type="entry name" value="Swc3"/>
    <property type="match status" value="1"/>
</dbReference>
<feature type="region of interest" description="Disordered" evidence="1">
    <location>
        <begin position="1"/>
        <end position="67"/>
    </location>
</feature>
<name>A0ABR4I9W6_9EURO</name>
<reference evidence="3 4" key="1">
    <citation type="submission" date="2024-07" db="EMBL/GenBank/DDBJ databases">
        <title>Section-level genome sequencing and comparative genomics of Aspergillus sections Usti and Cavernicolus.</title>
        <authorList>
            <consortium name="Lawrence Berkeley National Laboratory"/>
            <person name="Nybo J.L."/>
            <person name="Vesth T.C."/>
            <person name="Theobald S."/>
            <person name="Frisvad J.C."/>
            <person name="Larsen T.O."/>
            <person name="Kjaerboelling I."/>
            <person name="Rothschild-Mancinelli K."/>
            <person name="Lyhne E.K."/>
            <person name="Kogle M.E."/>
            <person name="Barry K."/>
            <person name="Clum A."/>
            <person name="Na H."/>
            <person name="Ledsgaard L."/>
            <person name="Lin J."/>
            <person name="Lipzen A."/>
            <person name="Kuo A."/>
            <person name="Riley R."/>
            <person name="Mondo S."/>
            <person name="LaButti K."/>
            <person name="Haridas S."/>
            <person name="Pangalinan J."/>
            <person name="Salamov A.A."/>
            <person name="Simmons B.A."/>
            <person name="Magnuson J.K."/>
            <person name="Chen J."/>
            <person name="Drula E."/>
            <person name="Henrissat B."/>
            <person name="Wiebenga A."/>
            <person name="Lubbers R.J."/>
            <person name="Gomes A.C."/>
            <person name="Makela M.R."/>
            <person name="Stajich J."/>
            <person name="Grigoriev I.V."/>
            <person name="Mortensen U.H."/>
            <person name="De vries R.P."/>
            <person name="Baker S.E."/>
            <person name="Andersen M.R."/>
        </authorList>
    </citation>
    <scope>NUCLEOTIDE SEQUENCE [LARGE SCALE GENOMIC DNA]</scope>
    <source>
        <strain evidence="3 4">CBS 600.67</strain>
    </source>
</reference>
<feature type="compositionally biased region" description="Low complexity" evidence="1">
    <location>
        <begin position="386"/>
        <end position="405"/>
    </location>
</feature>
<evidence type="ECO:0000313" key="4">
    <source>
        <dbReference type="Proteomes" id="UP001610335"/>
    </source>
</evidence>
<dbReference type="EMBL" id="JBFXLS010000050">
    <property type="protein sequence ID" value="KAL2823648.1"/>
    <property type="molecule type" value="Genomic_DNA"/>
</dbReference>
<feature type="compositionally biased region" description="Low complexity" evidence="1">
    <location>
        <begin position="24"/>
        <end position="50"/>
    </location>
</feature>
<feature type="compositionally biased region" description="Basic and acidic residues" evidence="1">
    <location>
        <begin position="129"/>
        <end position="142"/>
    </location>
</feature>
<feature type="compositionally biased region" description="Polar residues" evidence="1">
    <location>
        <begin position="658"/>
        <end position="683"/>
    </location>
</feature>
<feature type="region of interest" description="Disordered" evidence="1">
    <location>
        <begin position="601"/>
        <end position="717"/>
    </location>
</feature>
<dbReference type="PANTHER" id="PTHR28108">
    <property type="entry name" value="SWR1-COMPLEX PROTEIN 3"/>
    <property type="match status" value="1"/>
</dbReference>
<proteinExistence type="predicted"/>
<feature type="compositionally biased region" description="Basic and acidic residues" evidence="1">
    <location>
        <begin position="774"/>
        <end position="785"/>
    </location>
</feature>
<feature type="compositionally biased region" description="Basic and acidic residues" evidence="1">
    <location>
        <begin position="699"/>
        <end position="712"/>
    </location>
</feature>
<feature type="region of interest" description="Disordered" evidence="1">
    <location>
        <begin position="318"/>
        <end position="542"/>
    </location>
</feature>
<dbReference type="InterPro" id="IPR057558">
    <property type="entry name" value="Swc3_dom"/>
</dbReference>
<comment type="caution">
    <text evidence="3">The sequence shown here is derived from an EMBL/GenBank/DDBJ whole genome shotgun (WGS) entry which is preliminary data.</text>
</comment>
<keyword evidence="4" id="KW-1185">Reference proteome</keyword>
<evidence type="ECO:0000259" key="2">
    <source>
        <dbReference type="Pfam" id="PF24707"/>
    </source>
</evidence>
<organism evidence="3 4">
    <name type="scientific">Aspergillus cavernicola</name>
    <dbReference type="NCBI Taxonomy" id="176166"/>
    <lineage>
        <taxon>Eukaryota</taxon>
        <taxon>Fungi</taxon>
        <taxon>Dikarya</taxon>
        <taxon>Ascomycota</taxon>
        <taxon>Pezizomycotina</taxon>
        <taxon>Eurotiomycetes</taxon>
        <taxon>Eurotiomycetidae</taxon>
        <taxon>Eurotiales</taxon>
        <taxon>Aspergillaceae</taxon>
        <taxon>Aspergillus</taxon>
        <taxon>Aspergillus subgen. Nidulantes</taxon>
    </lineage>
</organism>
<feature type="domain" description="SWR1-complex protein 3" evidence="2">
    <location>
        <begin position="87"/>
        <end position="167"/>
    </location>
</feature>
<evidence type="ECO:0000313" key="3">
    <source>
        <dbReference type="EMBL" id="KAL2823648.1"/>
    </source>
</evidence>
<feature type="compositionally biased region" description="Low complexity" evidence="1">
    <location>
        <begin position="326"/>
        <end position="341"/>
    </location>
</feature>
<dbReference type="PANTHER" id="PTHR28108:SF1">
    <property type="entry name" value="SWR1-COMPLEX PROTEIN 3"/>
    <property type="match status" value="1"/>
</dbReference>
<protein>
    <recommendedName>
        <fullName evidence="2">SWR1-complex protein 3 domain-containing protein</fullName>
    </recommendedName>
</protein>
<feature type="compositionally biased region" description="Pro residues" evidence="1">
    <location>
        <begin position="51"/>
        <end position="66"/>
    </location>
</feature>
<feature type="compositionally biased region" description="Low complexity" evidence="1">
    <location>
        <begin position="523"/>
        <end position="532"/>
    </location>
</feature>
<feature type="compositionally biased region" description="Pro residues" evidence="1">
    <location>
        <begin position="342"/>
        <end position="385"/>
    </location>
</feature>
<feature type="compositionally biased region" description="Acidic residues" evidence="1">
    <location>
        <begin position="823"/>
        <end position="832"/>
    </location>
</feature>
<feature type="region of interest" description="Disordered" evidence="1">
    <location>
        <begin position="125"/>
        <end position="146"/>
    </location>
</feature>
<feature type="compositionally biased region" description="Low complexity" evidence="1">
    <location>
        <begin position="488"/>
        <end position="497"/>
    </location>
</feature>
<feature type="compositionally biased region" description="Basic and acidic residues" evidence="1">
    <location>
        <begin position="1"/>
        <end position="22"/>
    </location>
</feature>
<accession>A0ABR4I9W6</accession>
<dbReference type="InterPro" id="IPR037651">
    <property type="entry name" value="Swc3"/>
</dbReference>
<feature type="compositionally biased region" description="Polar residues" evidence="1">
    <location>
        <begin position="421"/>
        <end position="447"/>
    </location>
</feature>
<gene>
    <name evidence="3" type="ORF">BDW59DRAFT_148430</name>
</gene>